<keyword evidence="3 6" id="KW-0812">Transmembrane</keyword>
<feature type="transmembrane region" description="Helical" evidence="6">
    <location>
        <begin position="252"/>
        <end position="271"/>
    </location>
</feature>
<reference evidence="8" key="1">
    <citation type="submission" date="2020-05" db="EMBL/GenBank/DDBJ databases">
        <authorList>
            <person name="Chiriac C."/>
            <person name="Salcher M."/>
            <person name="Ghai R."/>
            <person name="Kavagutti S V."/>
        </authorList>
    </citation>
    <scope>NUCLEOTIDE SEQUENCE</scope>
</reference>
<keyword evidence="5 6" id="KW-0472">Membrane</keyword>
<keyword evidence="4 6" id="KW-1133">Transmembrane helix</keyword>
<dbReference type="PANTHER" id="PTHR23513:SF11">
    <property type="entry name" value="STAPHYLOFERRIN A TRANSPORTER"/>
    <property type="match status" value="1"/>
</dbReference>
<accession>A0A6J7EBD2</accession>
<evidence type="ECO:0000256" key="5">
    <source>
        <dbReference type="ARBA" id="ARBA00023136"/>
    </source>
</evidence>
<evidence type="ECO:0000259" key="7">
    <source>
        <dbReference type="PROSITE" id="PS50850"/>
    </source>
</evidence>
<feature type="transmembrane region" description="Helical" evidence="6">
    <location>
        <begin position="283"/>
        <end position="314"/>
    </location>
</feature>
<dbReference type="Pfam" id="PF07690">
    <property type="entry name" value="MFS_1"/>
    <property type="match status" value="1"/>
</dbReference>
<dbReference type="InterPro" id="IPR036259">
    <property type="entry name" value="MFS_trans_sf"/>
</dbReference>
<evidence type="ECO:0000256" key="1">
    <source>
        <dbReference type="ARBA" id="ARBA00004651"/>
    </source>
</evidence>
<dbReference type="InterPro" id="IPR020846">
    <property type="entry name" value="MFS_dom"/>
</dbReference>
<feature type="transmembrane region" description="Helical" evidence="6">
    <location>
        <begin position="219"/>
        <end position="240"/>
    </location>
</feature>
<name>A0A6J7EBD2_9ZZZZ</name>
<gene>
    <name evidence="8" type="ORF">UFOPK3376_01279</name>
</gene>
<evidence type="ECO:0000313" key="8">
    <source>
        <dbReference type="EMBL" id="CAB4878530.1"/>
    </source>
</evidence>
<dbReference type="AlphaFoldDB" id="A0A6J7EBD2"/>
<dbReference type="GO" id="GO:0005886">
    <property type="term" value="C:plasma membrane"/>
    <property type="evidence" value="ECO:0007669"/>
    <property type="project" value="UniProtKB-SubCell"/>
</dbReference>
<dbReference type="GO" id="GO:0022857">
    <property type="term" value="F:transmembrane transporter activity"/>
    <property type="evidence" value="ECO:0007669"/>
    <property type="project" value="InterPro"/>
</dbReference>
<evidence type="ECO:0000256" key="3">
    <source>
        <dbReference type="ARBA" id="ARBA00022692"/>
    </source>
</evidence>
<feature type="domain" description="Major facilitator superfamily (MFS) profile" evidence="7">
    <location>
        <begin position="8"/>
        <end position="384"/>
    </location>
</feature>
<dbReference type="CDD" id="cd06173">
    <property type="entry name" value="MFS_MefA_like"/>
    <property type="match status" value="1"/>
</dbReference>
<sequence length="384" mass="39469">MILRLYRNFRLIWIGQVVSVIGDGMQSVALLWWARRTGGNALLAAVAASMIVPFVICAPFGGWLADRYDRRHLLIAADLQRVVVTATLAVLAIRHHASPVLICALVALSSMATAVFDPTYSTVVPSLIESEHRAAANGLNMANSAVGGLIGPLLGGLMISVFDVGNVMLVNAATFAWSAAFIVCARIPRPAGATPQARERHSTRGAIASVVREPQLRRLVGLASVLNMVAAPVPLLIVALAVDRFHVGPGAYGALEITVSAGVLVGALLAGKFAKGAISLPMLLIGGCLASAGLLPIVGTGVAFLIGGVAIAIANTSLLTTLQGVVAPEVQGRVFGVVGALGEGLRPVGLALGAPLLAIVGVSWAFIVVGGLVIVTTLLLGPRR</sequence>
<dbReference type="SUPFAM" id="SSF103473">
    <property type="entry name" value="MFS general substrate transporter"/>
    <property type="match status" value="1"/>
</dbReference>
<evidence type="ECO:0000256" key="4">
    <source>
        <dbReference type="ARBA" id="ARBA00022989"/>
    </source>
</evidence>
<dbReference type="PROSITE" id="PS50850">
    <property type="entry name" value="MFS"/>
    <property type="match status" value="1"/>
</dbReference>
<feature type="transmembrane region" description="Helical" evidence="6">
    <location>
        <begin position="99"/>
        <end position="120"/>
    </location>
</feature>
<keyword evidence="2" id="KW-1003">Cell membrane</keyword>
<dbReference type="PANTHER" id="PTHR23513">
    <property type="entry name" value="INTEGRAL MEMBRANE EFFLUX PROTEIN-RELATED"/>
    <property type="match status" value="1"/>
</dbReference>
<feature type="transmembrane region" description="Helical" evidence="6">
    <location>
        <begin position="40"/>
        <end position="61"/>
    </location>
</feature>
<evidence type="ECO:0000256" key="2">
    <source>
        <dbReference type="ARBA" id="ARBA00022475"/>
    </source>
</evidence>
<protein>
    <submittedName>
        <fullName evidence="8">Unannotated protein</fullName>
    </submittedName>
</protein>
<dbReference type="InterPro" id="IPR011701">
    <property type="entry name" value="MFS"/>
</dbReference>
<evidence type="ECO:0000256" key="6">
    <source>
        <dbReference type="SAM" id="Phobius"/>
    </source>
</evidence>
<dbReference type="EMBL" id="CAFBLP010000027">
    <property type="protein sequence ID" value="CAB4878530.1"/>
    <property type="molecule type" value="Genomic_DNA"/>
</dbReference>
<comment type="subcellular location">
    <subcellularLocation>
        <location evidence="1">Cell membrane</location>
        <topology evidence="1">Multi-pass membrane protein</topology>
    </subcellularLocation>
</comment>
<organism evidence="8">
    <name type="scientific">freshwater metagenome</name>
    <dbReference type="NCBI Taxonomy" id="449393"/>
    <lineage>
        <taxon>unclassified sequences</taxon>
        <taxon>metagenomes</taxon>
        <taxon>ecological metagenomes</taxon>
    </lineage>
</organism>
<feature type="transmembrane region" description="Helical" evidence="6">
    <location>
        <begin position="356"/>
        <end position="380"/>
    </location>
</feature>
<feature type="transmembrane region" description="Helical" evidence="6">
    <location>
        <begin position="141"/>
        <end position="162"/>
    </location>
</feature>
<feature type="transmembrane region" description="Helical" evidence="6">
    <location>
        <begin position="12"/>
        <end position="34"/>
    </location>
</feature>
<proteinExistence type="predicted"/>
<dbReference type="Gene3D" id="1.20.1250.20">
    <property type="entry name" value="MFS general substrate transporter like domains"/>
    <property type="match status" value="1"/>
</dbReference>